<accession>A0ABM5WSM5</accession>
<protein>
    <submittedName>
        <fullName evidence="2">Uncharacterized protein</fullName>
    </submittedName>
</protein>
<evidence type="ECO:0000313" key="3">
    <source>
        <dbReference type="Proteomes" id="UP000065533"/>
    </source>
</evidence>
<feature type="transmembrane region" description="Helical" evidence="1">
    <location>
        <begin position="7"/>
        <end position="25"/>
    </location>
</feature>
<gene>
    <name evidence="2" type="ORF">AUO94_00900</name>
</gene>
<organism evidence="2 3">
    <name type="scientific">Planococcus kocurii</name>
    <dbReference type="NCBI Taxonomy" id="1374"/>
    <lineage>
        <taxon>Bacteria</taxon>
        <taxon>Bacillati</taxon>
        <taxon>Bacillota</taxon>
        <taxon>Bacilli</taxon>
        <taxon>Bacillales</taxon>
        <taxon>Caryophanaceae</taxon>
        <taxon>Planococcus</taxon>
    </lineage>
</organism>
<keyword evidence="1" id="KW-1133">Transmembrane helix</keyword>
<dbReference type="EMBL" id="CP013661">
    <property type="protein sequence ID" value="ALS77287.1"/>
    <property type="molecule type" value="Genomic_DNA"/>
</dbReference>
<keyword evidence="3" id="KW-1185">Reference proteome</keyword>
<keyword evidence="1" id="KW-0812">Transmembrane</keyword>
<keyword evidence="1" id="KW-0472">Membrane</keyword>
<evidence type="ECO:0000256" key="1">
    <source>
        <dbReference type="SAM" id="Phobius"/>
    </source>
</evidence>
<feature type="transmembrane region" description="Helical" evidence="1">
    <location>
        <begin position="54"/>
        <end position="74"/>
    </location>
</feature>
<evidence type="ECO:0000313" key="2">
    <source>
        <dbReference type="EMBL" id="ALS77287.1"/>
    </source>
</evidence>
<reference evidence="2" key="1">
    <citation type="submission" date="2016-01" db="EMBL/GenBank/DDBJ databases">
        <title>Complete genome of Planococcus kocurri type strain.</title>
        <authorList>
            <person name="See-Too W.S."/>
        </authorList>
    </citation>
    <scope>NUCLEOTIDE SEQUENCE [LARGE SCALE GENOMIC DNA]</scope>
    <source>
        <strain evidence="2">ATCC 43650</strain>
    </source>
</reference>
<sequence>MKKKRNVLGYLSIITALTSVIFFFSPIDNEIDAIIIGLISLLGIGFALASKELWYVFIGTISNMAMLGMAYLLIIGTDFSKL</sequence>
<proteinExistence type="predicted"/>
<dbReference type="RefSeq" id="WP_058383967.1">
    <property type="nucleotide sequence ID" value="NZ_CP013661.2"/>
</dbReference>
<name>A0ABM5WSM5_9BACL</name>
<feature type="transmembrane region" description="Helical" evidence="1">
    <location>
        <begin position="31"/>
        <end position="49"/>
    </location>
</feature>
<dbReference type="Proteomes" id="UP000065533">
    <property type="component" value="Chromosome"/>
</dbReference>